<accession>A0A1I7ZTA4</accession>
<dbReference type="Proteomes" id="UP000095287">
    <property type="component" value="Unplaced"/>
</dbReference>
<name>A0A1I7ZTA4_9BILA</name>
<dbReference type="AlphaFoldDB" id="A0A1I7ZTA4"/>
<proteinExistence type="predicted"/>
<reference evidence="3" key="1">
    <citation type="submission" date="2016-11" db="UniProtKB">
        <authorList>
            <consortium name="WormBaseParasite"/>
        </authorList>
    </citation>
    <scope>IDENTIFICATION</scope>
</reference>
<organism evidence="2 3">
    <name type="scientific">Steinernema glaseri</name>
    <dbReference type="NCBI Taxonomy" id="37863"/>
    <lineage>
        <taxon>Eukaryota</taxon>
        <taxon>Metazoa</taxon>
        <taxon>Ecdysozoa</taxon>
        <taxon>Nematoda</taxon>
        <taxon>Chromadorea</taxon>
        <taxon>Rhabditida</taxon>
        <taxon>Tylenchina</taxon>
        <taxon>Panagrolaimomorpha</taxon>
        <taxon>Strongyloidoidea</taxon>
        <taxon>Steinernematidae</taxon>
        <taxon>Steinernema</taxon>
    </lineage>
</organism>
<feature type="chain" id="PRO_5009313803" evidence="1">
    <location>
        <begin position="21"/>
        <end position="291"/>
    </location>
</feature>
<evidence type="ECO:0000313" key="3">
    <source>
        <dbReference type="WBParaSite" id="L893_g29615.t1"/>
    </source>
</evidence>
<evidence type="ECO:0000256" key="1">
    <source>
        <dbReference type="SAM" id="SignalP"/>
    </source>
</evidence>
<dbReference type="WBParaSite" id="L893_g29615.t1">
    <property type="protein sequence ID" value="L893_g29615.t1"/>
    <property type="gene ID" value="L893_g29615"/>
</dbReference>
<keyword evidence="1" id="KW-0732">Signal</keyword>
<sequence length="291" mass="31756">MIWDVVVFLILSSCLTLAWADPVKWISCPKNASSPLIVDVPKDGRIGIRSYDWPNSMKVIGSAEARFGDCAFQFQNAQNRQLVITFLNAHVGVIFDGSGAVVLLDTTGHEIQRYATRKGSLSVYFGKDSFVGLPERWIGFEAIVAGVDESSDAPITACPFETTTTTTVVPDAPVFMALSWTAHATDDDYKTCLWSYAPAKGQILKVFVRFADFHNTYERFELVADGKTIILSGPGTMNLPETAVYATNSVTLLFKPGKDTKTVGKANQMFAVVSAFDSDTCEKASKTGKPH</sequence>
<evidence type="ECO:0000313" key="2">
    <source>
        <dbReference type="Proteomes" id="UP000095287"/>
    </source>
</evidence>
<keyword evidence="2" id="KW-1185">Reference proteome</keyword>
<feature type="signal peptide" evidence="1">
    <location>
        <begin position="1"/>
        <end position="20"/>
    </location>
</feature>
<protein>
    <submittedName>
        <fullName evidence="3">CUB domain-containing protein</fullName>
    </submittedName>
</protein>